<keyword evidence="6" id="KW-0969">Cilium</keyword>
<keyword evidence="7" id="KW-1185">Reference proteome</keyword>
<evidence type="ECO:0000313" key="6">
    <source>
        <dbReference type="EMBL" id="PLC52245.1"/>
    </source>
</evidence>
<keyword evidence="6" id="KW-0966">Cell projection</keyword>
<dbReference type="AlphaFoldDB" id="A0A2N4UB62"/>
<keyword evidence="2" id="KW-0963">Cytoplasm</keyword>
<organism evidence="6 7">
    <name type="scientific">Pollutimonas nitritireducens</name>
    <dbReference type="NCBI Taxonomy" id="2045209"/>
    <lineage>
        <taxon>Bacteria</taxon>
        <taxon>Pseudomonadati</taxon>
        <taxon>Pseudomonadota</taxon>
        <taxon>Betaproteobacteria</taxon>
        <taxon>Burkholderiales</taxon>
        <taxon>Alcaligenaceae</taxon>
        <taxon>Pollutimonas</taxon>
    </lineage>
</organism>
<keyword evidence="3" id="KW-1005">Bacterial flagellum biogenesis</keyword>
<evidence type="ECO:0000313" key="7">
    <source>
        <dbReference type="Proteomes" id="UP000234328"/>
    </source>
</evidence>
<evidence type="ECO:0000256" key="2">
    <source>
        <dbReference type="ARBA" id="ARBA00022490"/>
    </source>
</evidence>
<dbReference type="OrthoDB" id="8687480at2"/>
<dbReference type="Pfam" id="PF05400">
    <property type="entry name" value="FliT"/>
    <property type="match status" value="1"/>
</dbReference>
<comment type="subcellular location">
    <subcellularLocation>
        <location evidence="1">Cytoplasm</location>
        <location evidence="1">Cytosol</location>
    </subcellularLocation>
</comment>
<evidence type="ECO:0000256" key="4">
    <source>
        <dbReference type="ARBA" id="ARBA00023186"/>
    </source>
</evidence>
<evidence type="ECO:0000256" key="1">
    <source>
        <dbReference type="ARBA" id="ARBA00004514"/>
    </source>
</evidence>
<dbReference type="Proteomes" id="UP000234328">
    <property type="component" value="Unassembled WGS sequence"/>
</dbReference>
<dbReference type="GO" id="GO:0044781">
    <property type="term" value="P:bacterial-type flagellum organization"/>
    <property type="evidence" value="ECO:0007669"/>
    <property type="project" value="UniProtKB-KW"/>
</dbReference>
<gene>
    <name evidence="6" type="ORF">CR155_19560</name>
</gene>
<dbReference type="InterPro" id="IPR008622">
    <property type="entry name" value="FliT"/>
</dbReference>
<keyword evidence="4" id="KW-0143">Chaperone</keyword>
<proteinExistence type="predicted"/>
<dbReference type="EMBL" id="PDNV01000015">
    <property type="protein sequence ID" value="PLC52245.1"/>
    <property type="molecule type" value="Genomic_DNA"/>
</dbReference>
<name>A0A2N4UB62_9BURK</name>
<comment type="caution">
    <text evidence="6">The sequence shown here is derived from an EMBL/GenBank/DDBJ whole genome shotgun (WGS) entry which is preliminary data.</text>
</comment>
<keyword evidence="6" id="KW-0282">Flagellum</keyword>
<protein>
    <recommendedName>
        <fullName evidence="5">Flagellar protein FliT</fullName>
    </recommendedName>
</protein>
<dbReference type="Gene3D" id="1.20.58.380">
    <property type="entry name" value="Flagellar protein flit"/>
    <property type="match status" value="1"/>
</dbReference>
<dbReference type="RefSeq" id="WP_102071723.1">
    <property type="nucleotide sequence ID" value="NZ_PDNV01000015.1"/>
</dbReference>
<accession>A0A2N4UB62</accession>
<reference evidence="6 7" key="1">
    <citation type="submission" date="2017-10" db="EMBL/GenBank/DDBJ databases">
        <title>Two draft genome sequences of Pusillimonas sp. strains isolated from a nitrate- and radionuclide-contaminated groundwater in Russia.</title>
        <authorList>
            <person name="Grouzdev D.S."/>
            <person name="Tourova T.P."/>
            <person name="Goeva M.A."/>
            <person name="Babich T.L."/>
            <person name="Sokolova D.S."/>
            <person name="Abdullin R."/>
            <person name="Poltaraus A.B."/>
            <person name="Toshchakov S.V."/>
            <person name="Nazina T.N."/>
        </authorList>
    </citation>
    <scope>NUCLEOTIDE SEQUENCE [LARGE SCALE GENOMIC DNA]</scope>
    <source>
        <strain evidence="6 7">JR1/69-2-13</strain>
    </source>
</reference>
<sequence length="112" mass="12624">MTSPTSVTNTILRQYEIIAGISSRMLAEARSDNWDQVVALGEQYQDAVESLRSIAPLSDEDREMRRDLLTRILEDDANIRMLAAPELGRLSMLLSNMRRQQTVLHAYSSNAA</sequence>
<evidence type="ECO:0000256" key="3">
    <source>
        <dbReference type="ARBA" id="ARBA00022795"/>
    </source>
</evidence>
<evidence type="ECO:0000256" key="5">
    <source>
        <dbReference type="ARBA" id="ARBA00093797"/>
    </source>
</evidence>